<proteinExistence type="predicted"/>
<organism evidence="1 2">
    <name type="scientific">Edaphobacter modestus</name>
    <dbReference type="NCBI Taxonomy" id="388466"/>
    <lineage>
        <taxon>Bacteria</taxon>
        <taxon>Pseudomonadati</taxon>
        <taxon>Acidobacteriota</taxon>
        <taxon>Terriglobia</taxon>
        <taxon>Terriglobales</taxon>
        <taxon>Acidobacteriaceae</taxon>
        <taxon>Edaphobacter</taxon>
    </lineage>
</organism>
<evidence type="ECO:0008006" key="3">
    <source>
        <dbReference type="Google" id="ProtNLM"/>
    </source>
</evidence>
<evidence type="ECO:0000313" key="2">
    <source>
        <dbReference type="Proteomes" id="UP000292958"/>
    </source>
</evidence>
<gene>
    <name evidence="1" type="ORF">BDD14_6467</name>
</gene>
<accession>A0A4Q7XZM9</accession>
<dbReference type="Proteomes" id="UP000292958">
    <property type="component" value="Unassembled WGS sequence"/>
</dbReference>
<name>A0A4Q7XZM9_9BACT</name>
<protein>
    <recommendedName>
        <fullName evidence="3">DUF1643 domain-containing protein</fullName>
    </recommendedName>
</protein>
<keyword evidence="2" id="KW-1185">Reference proteome</keyword>
<evidence type="ECO:0000313" key="1">
    <source>
        <dbReference type="EMBL" id="RZU28885.1"/>
    </source>
</evidence>
<dbReference type="RefSeq" id="WP_130425248.1">
    <property type="nucleotide sequence ID" value="NZ_SHKW01000008.1"/>
</dbReference>
<comment type="caution">
    <text evidence="1">The sequence shown here is derived from an EMBL/GenBank/DDBJ whole genome shotgun (WGS) entry which is preliminary data.</text>
</comment>
<reference evidence="1 2" key="1">
    <citation type="submission" date="2019-02" db="EMBL/GenBank/DDBJ databases">
        <title>Genomic Encyclopedia of Archaeal and Bacterial Type Strains, Phase II (KMG-II): from individual species to whole genera.</title>
        <authorList>
            <person name="Goeker M."/>
        </authorList>
    </citation>
    <scope>NUCLEOTIDE SEQUENCE [LARGE SCALE GENOMIC DNA]</scope>
    <source>
        <strain evidence="1 2">DSM 18101</strain>
    </source>
</reference>
<dbReference type="Pfam" id="PF07799">
    <property type="entry name" value="DUF1643"/>
    <property type="match status" value="1"/>
</dbReference>
<dbReference type="OrthoDB" id="9807577at2"/>
<dbReference type="AlphaFoldDB" id="A0A4Q7XZM9"/>
<dbReference type="EMBL" id="SHKW01000008">
    <property type="protein sequence ID" value="RZU28885.1"/>
    <property type="molecule type" value="Genomic_DNA"/>
</dbReference>
<sequence>MICNKHDAGGKVLLPVPIWVRSKAVFGGPKDEYRYTLEREWDTSLPTVMICMMNPSTASPAVDDPTVAKCRRYAEDWGYGRLLVGNTFAYRATDQKRLMIVADPIGPENDAHLQAMAQRASMIVFAYGKPHRSLQHRGPTVARLLSDGGRRPLHVLKLCNDGTPSHPLYQRGDLKPSLWDINHLV</sequence>
<dbReference type="InterPro" id="IPR012441">
    <property type="entry name" value="DUF1643"/>
</dbReference>